<evidence type="ECO:0000256" key="1">
    <source>
        <dbReference type="ARBA" id="ARBA00010838"/>
    </source>
</evidence>
<dbReference type="PANTHER" id="PTHR10353:SF213">
    <property type="entry name" value="BETA-GLUCOSIDASE 45-RELATED"/>
    <property type="match status" value="1"/>
</dbReference>
<evidence type="ECO:0008006" key="6">
    <source>
        <dbReference type="Google" id="ProtNLM"/>
    </source>
</evidence>
<protein>
    <recommendedName>
        <fullName evidence="6">Beta-glucosidase</fullName>
    </recommendedName>
</protein>
<name>A0A8K0HG05_9ROSA</name>
<evidence type="ECO:0000256" key="2">
    <source>
        <dbReference type="ARBA" id="ARBA00022801"/>
    </source>
</evidence>
<dbReference type="OrthoDB" id="65569at2759"/>
<keyword evidence="2" id="KW-0378">Hydrolase</keyword>
<dbReference type="EMBL" id="VOIH02000003">
    <property type="protein sequence ID" value="KAF3451690.1"/>
    <property type="molecule type" value="Genomic_DNA"/>
</dbReference>
<keyword evidence="3" id="KW-0326">Glycosidase</keyword>
<dbReference type="FunFam" id="3.20.20.80:FF:000020">
    <property type="entry name" value="Beta-glucosidase 12"/>
    <property type="match status" value="2"/>
</dbReference>
<dbReference type="PANTHER" id="PTHR10353">
    <property type="entry name" value="GLYCOSYL HYDROLASE"/>
    <property type="match status" value="1"/>
</dbReference>
<comment type="similarity">
    <text evidence="1">Belongs to the glycosyl hydrolase 1 family.</text>
</comment>
<dbReference type="InterPro" id="IPR017853">
    <property type="entry name" value="GH"/>
</dbReference>
<organism evidence="4 5">
    <name type="scientific">Rhamnella rubrinervis</name>
    <dbReference type="NCBI Taxonomy" id="2594499"/>
    <lineage>
        <taxon>Eukaryota</taxon>
        <taxon>Viridiplantae</taxon>
        <taxon>Streptophyta</taxon>
        <taxon>Embryophyta</taxon>
        <taxon>Tracheophyta</taxon>
        <taxon>Spermatophyta</taxon>
        <taxon>Magnoliopsida</taxon>
        <taxon>eudicotyledons</taxon>
        <taxon>Gunneridae</taxon>
        <taxon>Pentapetalae</taxon>
        <taxon>rosids</taxon>
        <taxon>fabids</taxon>
        <taxon>Rosales</taxon>
        <taxon>Rhamnaceae</taxon>
        <taxon>rhamnoid group</taxon>
        <taxon>Rhamneae</taxon>
        <taxon>Rhamnella</taxon>
    </lineage>
</organism>
<dbReference type="Gene3D" id="3.20.20.80">
    <property type="entry name" value="Glycosidases"/>
    <property type="match status" value="3"/>
</dbReference>
<dbReference type="PROSITE" id="PS00653">
    <property type="entry name" value="GLYCOSYL_HYDROL_F1_2"/>
    <property type="match status" value="1"/>
</dbReference>
<dbReference type="InterPro" id="IPR001360">
    <property type="entry name" value="Glyco_hydro_1"/>
</dbReference>
<dbReference type="PRINTS" id="PR00131">
    <property type="entry name" value="GLHYDRLASE1"/>
</dbReference>
<dbReference type="Pfam" id="PF00232">
    <property type="entry name" value="Glyco_hydro_1"/>
    <property type="match status" value="2"/>
</dbReference>
<gene>
    <name evidence="4" type="ORF">FNV43_RR07786</name>
</gene>
<evidence type="ECO:0000313" key="4">
    <source>
        <dbReference type="EMBL" id="KAF3451690.1"/>
    </source>
</evidence>
<keyword evidence="5" id="KW-1185">Reference proteome</keyword>
<comment type="caution">
    <text evidence="4">The sequence shown here is derived from an EMBL/GenBank/DDBJ whole genome shotgun (WGS) entry which is preliminary data.</text>
</comment>
<dbReference type="AlphaFoldDB" id="A0A8K0HG05"/>
<proteinExistence type="inferred from homology"/>
<dbReference type="SUPFAM" id="SSF51445">
    <property type="entry name" value="(Trans)glycosidases"/>
    <property type="match status" value="2"/>
</dbReference>
<sequence>MKHIPYANAISALMYAMLDTWIDYLGDLDKPDLVIGYVFTIAGGPLVGDQPTNNGFVNSEASIWCNEAFKEAIWLHGLIEDLGIVQKCGGILDIPTPLELDQHLELRAKGMNQAVVVDSRQARCSWPFGNCSDGNSEIEPFVAAHNIILSHAAAVHIYRTKYQKKQGGSIGIVIETEWYEPISNSTADKLAAERADSFTTNWFLDPIIYGKYPAEMENILGSNLPKFTSNEVEQLKKTGLDFIGINQYTGYYVQDCMYSPCKPGIGSSWTEGLYLTSSERNGVPIGEPAGAHWQHVYPQGMEKIVMHVMERYKNIPMFITENGYSEFNNPNFSTEEFLKDVKRVKYMADYLDALLGSIRKGADVRGYFAWSLLDNFEWARGYTLRFGLYHVDFGTLKRSRKLSATWYKQFIAHHKCKPAEQTVKHRMGVVTLSKALFLLLIILGASPSLISCIVNLRITINDESSDSSSSSFPSNFLYGTASSSYQYEGAYLADGKGLSNWDVFSHKPGIQPFVTLHHSDIPQKLEEKYDSWLSPKSQEDFAYFANICFKSFGDRVKYWVTFNEPNIEVPYGYRTGKFPPHRCSGHFGNCSEGDSEKEPFVAAHNMILSHAAAVHIYRTKYQKKQGGSIGIVVQTQWFEPISNSTADKLAAERAQSFYTNWILDPIIYGKYPAEMENILGSILPKFTSDDIENMKKTGLDFIGINHYSGFYVQDCMYSLCKPGIGSSWTEGFYITSSERNGVPFGEPAGATWQNVYSQGMENVVLYVMERYKNIPMFITENGYSELNNSNFTTEEFLSDLKRVQYMADHLDALSRAIRKGADVRGYFAWSLLDNFEWTRGYTLRFGLYHVDFGTLKRSRKLSAAWYRQFIAENKVKTLIGKA</sequence>
<evidence type="ECO:0000256" key="3">
    <source>
        <dbReference type="ARBA" id="ARBA00023295"/>
    </source>
</evidence>
<dbReference type="GO" id="GO:0008422">
    <property type="term" value="F:beta-glucosidase activity"/>
    <property type="evidence" value="ECO:0007669"/>
    <property type="project" value="TreeGrafter"/>
</dbReference>
<dbReference type="GO" id="GO:0005975">
    <property type="term" value="P:carbohydrate metabolic process"/>
    <property type="evidence" value="ECO:0007669"/>
    <property type="project" value="InterPro"/>
</dbReference>
<dbReference type="InterPro" id="IPR033132">
    <property type="entry name" value="GH_1_N_CS"/>
</dbReference>
<accession>A0A8K0HG05</accession>
<reference evidence="4" key="1">
    <citation type="submission" date="2020-03" db="EMBL/GenBank/DDBJ databases">
        <title>A high-quality chromosome-level genome assembly of a woody plant with both climbing and erect habits, Rhamnella rubrinervis.</title>
        <authorList>
            <person name="Lu Z."/>
            <person name="Yang Y."/>
            <person name="Zhu X."/>
            <person name="Sun Y."/>
        </authorList>
    </citation>
    <scope>NUCLEOTIDE SEQUENCE</scope>
    <source>
        <strain evidence="4">BYM</strain>
        <tissue evidence="4">Leaf</tissue>
    </source>
</reference>
<dbReference type="Proteomes" id="UP000796880">
    <property type="component" value="Unassembled WGS sequence"/>
</dbReference>
<evidence type="ECO:0000313" key="5">
    <source>
        <dbReference type="Proteomes" id="UP000796880"/>
    </source>
</evidence>